<dbReference type="CDD" id="cd00063">
    <property type="entry name" value="FN3"/>
    <property type="match status" value="1"/>
</dbReference>
<name>A0A7D9EFY2_PARCT</name>
<evidence type="ECO:0000313" key="4">
    <source>
        <dbReference type="EMBL" id="CAB4007212.1"/>
    </source>
</evidence>
<keyword evidence="1" id="KW-0479">Metal-binding</keyword>
<dbReference type="Proteomes" id="UP001152795">
    <property type="component" value="Unassembled WGS sequence"/>
</dbReference>
<dbReference type="InterPro" id="IPR017907">
    <property type="entry name" value="Znf_RING_CS"/>
</dbReference>
<reference evidence="4" key="1">
    <citation type="submission" date="2020-04" db="EMBL/GenBank/DDBJ databases">
        <authorList>
            <person name="Alioto T."/>
            <person name="Alioto T."/>
            <person name="Gomez Garrido J."/>
        </authorList>
    </citation>
    <scope>NUCLEOTIDE SEQUENCE</scope>
    <source>
        <strain evidence="4">A484AB</strain>
    </source>
</reference>
<evidence type="ECO:0000313" key="5">
    <source>
        <dbReference type="Proteomes" id="UP001152795"/>
    </source>
</evidence>
<dbReference type="PANTHER" id="PTHR25462:SF307">
    <property type="entry name" value="TRIPARTITE MOTIF-CONTAINING PROTEIN 45"/>
    <property type="match status" value="1"/>
</dbReference>
<evidence type="ECO:0000256" key="3">
    <source>
        <dbReference type="ARBA" id="ARBA00022833"/>
    </source>
</evidence>
<evidence type="ECO:0000256" key="1">
    <source>
        <dbReference type="ARBA" id="ARBA00022723"/>
    </source>
</evidence>
<dbReference type="InterPro" id="IPR000315">
    <property type="entry name" value="Znf_B-box"/>
</dbReference>
<dbReference type="InterPro" id="IPR013783">
    <property type="entry name" value="Ig-like_fold"/>
</dbReference>
<dbReference type="AlphaFoldDB" id="A0A7D9EFY2"/>
<proteinExistence type="predicted"/>
<dbReference type="PROSITE" id="PS00518">
    <property type="entry name" value="ZF_RING_1"/>
    <property type="match status" value="1"/>
</dbReference>
<dbReference type="GO" id="GO:0008270">
    <property type="term" value="F:zinc ion binding"/>
    <property type="evidence" value="ECO:0007669"/>
    <property type="project" value="UniProtKB-KW"/>
</dbReference>
<dbReference type="InterPro" id="IPR036116">
    <property type="entry name" value="FN3_sf"/>
</dbReference>
<dbReference type="Gene3D" id="3.30.160.60">
    <property type="entry name" value="Classic Zinc Finger"/>
    <property type="match status" value="1"/>
</dbReference>
<keyword evidence="3" id="KW-0862">Zinc</keyword>
<dbReference type="PROSITE" id="PS50089">
    <property type="entry name" value="ZF_RING_2"/>
    <property type="match status" value="1"/>
</dbReference>
<comment type="caution">
    <text evidence="4">The sequence shown here is derived from an EMBL/GenBank/DDBJ whole genome shotgun (WGS) entry which is preliminary data.</text>
</comment>
<keyword evidence="2" id="KW-0863">Zinc-finger</keyword>
<dbReference type="SUPFAM" id="SSF49265">
    <property type="entry name" value="Fibronectin type III"/>
    <property type="match status" value="1"/>
</dbReference>
<evidence type="ECO:0000256" key="2">
    <source>
        <dbReference type="ARBA" id="ARBA00022771"/>
    </source>
</evidence>
<dbReference type="InterPro" id="IPR013083">
    <property type="entry name" value="Znf_RING/FYVE/PHD"/>
</dbReference>
<dbReference type="PROSITE" id="PS50119">
    <property type="entry name" value="ZF_BBOX"/>
    <property type="match status" value="1"/>
</dbReference>
<dbReference type="InterPro" id="IPR003961">
    <property type="entry name" value="FN3_dom"/>
</dbReference>
<accession>A0A7D9EFY2</accession>
<protein>
    <submittedName>
        <fullName evidence="4">E3 ubiquitin- ligase TRIM9-like isoform X1</fullName>
    </submittedName>
</protein>
<dbReference type="SUPFAM" id="SSF57845">
    <property type="entry name" value="B-box zinc-binding domain"/>
    <property type="match status" value="1"/>
</dbReference>
<keyword evidence="4" id="KW-0436">Ligase</keyword>
<dbReference type="SMART" id="SM00336">
    <property type="entry name" value="BBOX"/>
    <property type="match status" value="2"/>
</dbReference>
<dbReference type="InterPro" id="IPR047153">
    <property type="entry name" value="TRIM45/56/19-like"/>
</dbReference>
<keyword evidence="5" id="KW-1185">Reference proteome</keyword>
<dbReference type="InterPro" id="IPR001841">
    <property type="entry name" value="Znf_RING"/>
</dbReference>
<dbReference type="GO" id="GO:0016874">
    <property type="term" value="F:ligase activity"/>
    <property type="evidence" value="ECO:0007669"/>
    <property type="project" value="UniProtKB-KW"/>
</dbReference>
<sequence length="510" mass="58412">MSKDAVTARRDLYCLICFTKFTSKRPEFIPRNLNCAHSYCTGCLLKLEEYQGDVLECPRCKVRSLLPLNGVLGLQKNYDLLMAAMETNEAEQELCNFCIRKLVYPPRTVTLNCRDCGVLFCGLCSDEIHKQVEFRTHNICLAIAENDINGNDVKPGRPRSALPRNGSGRPALRRYNSSLDALPECEEHSEKLKLYCSECKMVCCTFCQIEGRHKNHKILHIHEAEDLDKRSLCRLQQKVDEYGEKYIKSRSDVQKAIEETKRNDVKVQDIVRRYFRELRMAIEHGEKIILEEAGKRNKATLRSLNEQLSSMIDISSRAKTASRRCDEILSLDYFDLMDVKKEVENDVKNVLQMECKTAPCASPKLQCQFPNHETLLNELRTCAKIVTVPDAPLQLFCKLTEPRIISIQWSPPPTNPFVYPVQEYILQSNTGEDNGFVLVYKGSSTTVLLNTEDGKVLRDVKCKSEKQINKLENRVQFRVAAINIIGQSNWSSPFAIRVHERSTLTDLVFK</sequence>
<dbReference type="SMART" id="SM00184">
    <property type="entry name" value="RING"/>
    <property type="match status" value="1"/>
</dbReference>
<dbReference type="SUPFAM" id="SSF57850">
    <property type="entry name" value="RING/U-box"/>
    <property type="match status" value="1"/>
</dbReference>
<dbReference type="PANTHER" id="PTHR25462">
    <property type="entry name" value="BONUS, ISOFORM C-RELATED"/>
    <property type="match status" value="1"/>
</dbReference>
<dbReference type="OrthoDB" id="252722at2759"/>
<organism evidence="4 5">
    <name type="scientific">Paramuricea clavata</name>
    <name type="common">Red gorgonian</name>
    <name type="synonym">Violescent sea-whip</name>
    <dbReference type="NCBI Taxonomy" id="317549"/>
    <lineage>
        <taxon>Eukaryota</taxon>
        <taxon>Metazoa</taxon>
        <taxon>Cnidaria</taxon>
        <taxon>Anthozoa</taxon>
        <taxon>Octocorallia</taxon>
        <taxon>Malacalcyonacea</taxon>
        <taxon>Plexauridae</taxon>
        <taxon>Paramuricea</taxon>
    </lineage>
</organism>
<dbReference type="CDD" id="cd19756">
    <property type="entry name" value="Bbox2"/>
    <property type="match status" value="1"/>
</dbReference>
<dbReference type="EMBL" id="CACRXK020005729">
    <property type="protein sequence ID" value="CAB4007212.1"/>
    <property type="molecule type" value="Genomic_DNA"/>
</dbReference>
<dbReference type="Gene3D" id="3.30.40.10">
    <property type="entry name" value="Zinc/RING finger domain, C3HC4 (zinc finger)"/>
    <property type="match status" value="1"/>
</dbReference>
<dbReference type="Pfam" id="PF00643">
    <property type="entry name" value="zf-B_box"/>
    <property type="match status" value="1"/>
</dbReference>
<gene>
    <name evidence="4" type="ORF">PACLA_8A073523</name>
</gene>
<dbReference type="Gene3D" id="2.60.40.10">
    <property type="entry name" value="Immunoglobulins"/>
    <property type="match status" value="1"/>
</dbReference>